<gene>
    <name evidence="3" type="ordered locus">DaAHT2_0394</name>
</gene>
<dbReference type="SUPFAM" id="SSF48695">
    <property type="entry name" value="Multiheme cytochromes"/>
    <property type="match status" value="2"/>
</dbReference>
<feature type="signal peptide" evidence="1">
    <location>
        <begin position="1"/>
        <end position="20"/>
    </location>
</feature>
<name>D6YZU3_DESAT</name>
<feature type="domain" description="Doubled CXXCH motif" evidence="2">
    <location>
        <begin position="324"/>
        <end position="369"/>
    </location>
</feature>
<keyword evidence="1" id="KW-0732">Signal</keyword>
<dbReference type="Proteomes" id="UP000001508">
    <property type="component" value="Chromosome"/>
</dbReference>
<dbReference type="OrthoDB" id="5421177at2"/>
<dbReference type="HOGENOM" id="CLU_801063_0_0_7"/>
<sequence length="370" mass="39306">MGMRKVLTLLFFLGCCGLGAELLLPNETPAAVTGICSNCHTMHNSQQGLPVAYTLDGSGQPILRETPFPQLLKTDCVGCHTNAGPETIVLEGTTRIPIVYNLTQPTYPPDGSSASTLAGGNFHWLSQGDSFGHNVHGITGPDPRFSFAPGGKSRPEGCMHCHGTLATPQSGCQGCHVPHHHAGGPGEVAKRQAGWYRFLGSVMQAADAKPNPPPEGVIGIEDPDWEQNPAADRHNTYQGHGGGYVNYLESGSISQKCAGCHGIFHAGTAADSAWIRHPVDHTIPDTGEFADFTLYNPMVPVARPGVEAIDANFSAVDHNSDMVSCVSCHRPHGSPYPALLRWGYRDWPGTDSHTGEAAFNGCAVCHTAKD</sequence>
<dbReference type="KEGG" id="dak:DaAHT2_0394"/>
<feature type="chain" id="PRO_5003091508" evidence="1">
    <location>
        <begin position="21"/>
        <end position="370"/>
    </location>
</feature>
<dbReference type="AlphaFoldDB" id="D6YZU3"/>
<dbReference type="InParanoid" id="D6YZU3"/>
<proteinExistence type="predicted"/>
<protein>
    <submittedName>
        <fullName evidence="3">Doubled CXXCH domain protein</fullName>
    </submittedName>
</protein>
<reference evidence="4" key="1">
    <citation type="submission" date="2010-02" db="EMBL/GenBank/DDBJ databases">
        <title>Complete sequence of Desulfurivibrio alkaliphilus AHT2.</title>
        <authorList>
            <consortium name="US DOE Joint Genome Institute"/>
            <person name="Pitluck S."/>
            <person name="Chertkov O."/>
            <person name="Detter J.C."/>
            <person name="Han C."/>
            <person name="Tapia R."/>
            <person name="Larimer F."/>
            <person name="Land M."/>
            <person name="Hauser L."/>
            <person name="Kyrpides N."/>
            <person name="Mikhailova N."/>
            <person name="Sorokin D.Y."/>
            <person name="Muyzer G."/>
            <person name="Woyke T."/>
        </authorList>
    </citation>
    <scope>NUCLEOTIDE SEQUENCE [LARGE SCALE GENOMIC DNA]</scope>
    <source>
        <strain evidence="4">DSM 19089 / UNIQEM U267 / AHT2</strain>
    </source>
</reference>
<dbReference type="STRING" id="589865.DaAHT2_0394"/>
<keyword evidence="4" id="KW-1185">Reference proteome</keyword>
<evidence type="ECO:0000259" key="2">
    <source>
        <dbReference type="Pfam" id="PF09699"/>
    </source>
</evidence>
<dbReference type="InterPro" id="IPR036280">
    <property type="entry name" value="Multihaem_cyt_sf"/>
</dbReference>
<dbReference type="InterPro" id="IPR010177">
    <property type="entry name" value="Paired_CXXCH_1"/>
</dbReference>
<evidence type="ECO:0000313" key="4">
    <source>
        <dbReference type="Proteomes" id="UP000001508"/>
    </source>
</evidence>
<dbReference type="RefSeq" id="WP_013162631.1">
    <property type="nucleotide sequence ID" value="NC_014216.1"/>
</dbReference>
<dbReference type="EMBL" id="CP001940">
    <property type="protein sequence ID" value="ADH85100.1"/>
    <property type="molecule type" value="Genomic_DNA"/>
</dbReference>
<dbReference type="Pfam" id="PF09699">
    <property type="entry name" value="Paired_CXXCH_1"/>
    <property type="match status" value="1"/>
</dbReference>
<evidence type="ECO:0000256" key="1">
    <source>
        <dbReference type="SAM" id="SignalP"/>
    </source>
</evidence>
<evidence type="ECO:0000313" key="3">
    <source>
        <dbReference type="EMBL" id="ADH85100.1"/>
    </source>
</evidence>
<organism evidence="3 4">
    <name type="scientific">Desulfurivibrio alkaliphilus (strain DSM 19089 / UNIQEM U267 / AHT2)</name>
    <dbReference type="NCBI Taxonomy" id="589865"/>
    <lineage>
        <taxon>Bacteria</taxon>
        <taxon>Pseudomonadati</taxon>
        <taxon>Thermodesulfobacteriota</taxon>
        <taxon>Desulfobulbia</taxon>
        <taxon>Desulfobulbales</taxon>
        <taxon>Desulfobulbaceae</taxon>
        <taxon>Desulfurivibrio</taxon>
    </lineage>
</organism>
<accession>D6YZU3</accession>
<dbReference type="eggNOG" id="ENOG5030ZZ9">
    <property type="taxonomic scope" value="Bacteria"/>
</dbReference>